<reference evidence="2 3" key="1">
    <citation type="submission" date="2016-02" db="EMBL/GenBank/DDBJ databases">
        <title>Genome analysis of coral dinoflagellate symbionts highlights evolutionary adaptations to a symbiotic lifestyle.</title>
        <authorList>
            <person name="Aranda M."/>
            <person name="Li Y."/>
            <person name="Liew Y.J."/>
            <person name="Baumgarten S."/>
            <person name="Simakov O."/>
            <person name="Wilson M."/>
            <person name="Piel J."/>
            <person name="Ashoor H."/>
            <person name="Bougouffa S."/>
            <person name="Bajic V.B."/>
            <person name="Ryu T."/>
            <person name="Ravasi T."/>
            <person name="Bayer T."/>
            <person name="Micklem G."/>
            <person name="Kim H."/>
            <person name="Bhak J."/>
            <person name="Lajeunesse T.C."/>
            <person name="Voolstra C.R."/>
        </authorList>
    </citation>
    <scope>NUCLEOTIDE SEQUENCE [LARGE SCALE GENOMIC DNA]</scope>
    <source>
        <strain evidence="2 3">CCMP2467</strain>
    </source>
</reference>
<evidence type="ECO:0000313" key="3">
    <source>
        <dbReference type="Proteomes" id="UP000186817"/>
    </source>
</evidence>
<dbReference type="AlphaFoldDB" id="A0A1Q9F5X0"/>
<feature type="compositionally biased region" description="Polar residues" evidence="1">
    <location>
        <begin position="1"/>
        <end position="16"/>
    </location>
</feature>
<dbReference type="Proteomes" id="UP000186817">
    <property type="component" value="Unassembled WGS sequence"/>
</dbReference>
<proteinExistence type="predicted"/>
<dbReference type="OMA" id="CCESERA"/>
<evidence type="ECO:0000313" key="2">
    <source>
        <dbReference type="EMBL" id="OLQ15047.1"/>
    </source>
</evidence>
<evidence type="ECO:0000256" key="1">
    <source>
        <dbReference type="SAM" id="MobiDB-lite"/>
    </source>
</evidence>
<name>A0A1Q9F5X0_SYMMI</name>
<dbReference type="OrthoDB" id="412733at2759"/>
<protein>
    <submittedName>
        <fullName evidence="2">Uncharacterized protein</fullName>
    </submittedName>
</protein>
<keyword evidence="3" id="KW-1185">Reference proteome</keyword>
<organism evidence="2 3">
    <name type="scientific">Symbiodinium microadriaticum</name>
    <name type="common">Dinoflagellate</name>
    <name type="synonym">Zooxanthella microadriatica</name>
    <dbReference type="NCBI Taxonomy" id="2951"/>
    <lineage>
        <taxon>Eukaryota</taxon>
        <taxon>Sar</taxon>
        <taxon>Alveolata</taxon>
        <taxon>Dinophyceae</taxon>
        <taxon>Suessiales</taxon>
        <taxon>Symbiodiniaceae</taxon>
        <taxon>Symbiodinium</taxon>
    </lineage>
</organism>
<dbReference type="InterPro" id="IPR011990">
    <property type="entry name" value="TPR-like_helical_dom_sf"/>
</dbReference>
<gene>
    <name evidence="2" type="ORF">AK812_SmicGene650</name>
</gene>
<sequence length="694" mass="77328">MRGTAPSSFSSQTQFSRKAFAWGNPDAQQKQETKNGQGGQEESQNRTYEILAKTGTVKAEPHMDAKLKTKKSKGSRFLVSEMTMNGWLKLENEPGWLAAHLRGVQDIGEVAAPLETEPMLELAVPVYQPQGMVCLEVVFKTGVPVREAPNRRAKTVATLKCGEFVFAHTQNFDGWLKLSGKPEGWVLANDSDWGELLRRRRRMNDIDLWALCDAWAAARAGPGTGRSMGLSGKEVQALKELEELTVAEAKALWQEHGSKREFLVSEGYLVGEDLTKTETWMRQRIFAHVLEKKSKTGEGWLRELISGFKLSSRVPPLPGIQGDQEEDDYYAEQQAQQATSQAFSQGLRQGFMSSKPGGQQGYGAFDPAFEGTKPFEYKGKMYTMAPNGVMFDPPNQIPMGIWNPDTQRLDPAAGMMPGCPYPAISYLGRTYILLPDQRLLDPETEDIVGTFNRETSEIDLQNPTLLQQVGSLKELGSDPTIPNDGEPLDIHEYIERGNQMVKAGRFKAAAGLFSEALNACSSARAVDLDLETDIIKSRAKCWKALGCFQELKDDSSKVLKLTGNRDADALQWHRAAEEGLAYKSRRFWAWVPDESYELMQTKTHLATLPLVVESIVKEADRGKVEVRAEDTRNRKKVAETPYSIDYSSEFQSRGLDDGALNSLTSEILYMSTDLDQELQEPPSLSESLQFNIPA</sequence>
<accession>A0A1Q9F5X0</accession>
<dbReference type="Gene3D" id="1.25.40.10">
    <property type="entry name" value="Tetratricopeptide repeat domain"/>
    <property type="match status" value="1"/>
</dbReference>
<comment type="caution">
    <text evidence="2">The sequence shown here is derived from an EMBL/GenBank/DDBJ whole genome shotgun (WGS) entry which is preliminary data.</text>
</comment>
<dbReference type="EMBL" id="LSRX01000007">
    <property type="protein sequence ID" value="OLQ15047.1"/>
    <property type="molecule type" value="Genomic_DNA"/>
</dbReference>
<feature type="region of interest" description="Disordered" evidence="1">
    <location>
        <begin position="1"/>
        <end position="45"/>
    </location>
</feature>